<dbReference type="CDD" id="cd00093">
    <property type="entry name" value="HTH_XRE"/>
    <property type="match status" value="1"/>
</dbReference>
<dbReference type="InterPro" id="IPR010982">
    <property type="entry name" value="Lambda_DNA-bd_dom_sf"/>
</dbReference>
<name>A0A845DUA3_9BACI</name>
<dbReference type="Pfam" id="PF01381">
    <property type="entry name" value="HTH_3"/>
    <property type="match status" value="1"/>
</dbReference>
<evidence type="ECO:0000259" key="2">
    <source>
        <dbReference type="PROSITE" id="PS50943"/>
    </source>
</evidence>
<sequence length="67" mass="7837">MENRLAELRKKRGWSQDRLAEKLHVSRQTIISIEKNRYSPSLPLAFEISRAFGVSIEDIFIYREGGE</sequence>
<organism evidence="3 4">
    <name type="scientific">Halobacillus litoralis</name>
    <dbReference type="NCBI Taxonomy" id="45668"/>
    <lineage>
        <taxon>Bacteria</taxon>
        <taxon>Bacillati</taxon>
        <taxon>Bacillota</taxon>
        <taxon>Bacilli</taxon>
        <taxon>Bacillales</taxon>
        <taxon>Bacillaceae</taxon>
        <taxon>Halobacillus</taxon>
    </lineage>
</organism>
<evidence type="ECO:0000256" key="1">
    <source>
        <dbReference type="ARBA" id="ARBA00023125"/>
    </source>
</evidence>
<dbReference type="PROSITE" id="PS50943">
    <property type="entry name" value="HTH_CROC1"/>
    <property type="match status" value="1"/>
</dbReference>
<dbReference type="EMBL" id="WMET01000003">
    <property type="protein sequence ID" value="MYL20976.1"/>
    <property type="molecule type" value="Genomic_DNA"/>
</dbReference>
<gene>
    <name evidence="3" type="ORF">GLW04_13815</name>
</gene>
<dbReference type="PANTHER" id="PTHR46558:SF4">
    <property type="entry name" value="DNA-BIDING PHAGE PROTEIN"/>
    <property type="match status" value="1"/>
</dbReference>
<accession>A0A845DUA3</accession>
<dbReference type="OrthoDB" id="9808239at2"/>
<comment type="caution">
    <text evidence="3">The sequence shown here is derived from an EMBL/GenBank/DDBJ whole genome shotgun (WGS) entry which is preliminary data.</text>
</comment>
<proteinExistence type="predicted"/>
<reference evidence="3 4" key="1">
    <citation type="submission" date="2019-11" db="EMBL/GenBank/DDBJ databases">
        <title>Genome sequences of 17 halophilic strains isolated from different environments.</title>
        <authorList>
            <person name="Furrow R.E."/>
        </authorList>
    </citation>
    <scope>NUCLEOTIDE SEQUENCE [LARGE SCALE GENOMIC DNA]</scope>
    <source>
        <strain evidence="3 4">22511_23_Filter</strain>
    </source>
</reference>
<dbReference type="GO" id="GO:0003677">
    <property type="term" value="F:DNA binding"/>
    <property type="evidence" value="ECO:0007669"/>
    <property type="project" value="UniProtKB-KW"/>
</dbReference>
<dbReference type="SMART" id="SM00530">
    <property type="entry name" value="HTH_XRE"/>
    <property type="match status" value="1"/>
</dbReference>
<dbReference type="InterPro" id="IPR001387">
    <property type="entry name" value="Cro/C1-type_HTH"/>
</dbReference>
<protein>
    <submittedName>
        <fullName evidence="3">Helix-turn-helix domain-containing protein</fullName>
    </submittedName>
</protein>
<keyword evidence="1" id="KW-0238">DNA-binding</keyword>
<dbReference type="Proteomes" id="UP000460949">
    <property type="component" value="Unassembled WGS sequence"/>
</dbReference>
<evidence type="ECO:0000313" key="4">
    <source>
        <dbReference type="Proteomes" id="UP000460949"/>
    </source>
</evidence>
<dbReference type="SUPFAM" id="SSF47413">
    <property type="entry name" value="lambda repressor-like DNA-binding domains"/>
    <property type="match status" value="1"/>
</dbReference>
<dbReference type="Gene3D" id="1.10.260.40">
    <property type="entry name" value="lambda repressor-like DNA-binding domains"/>
    <property type="match status" value="1"/>
</dbReference>
<dbReference type="AlphaFoldDB" id="A0A845DUA3"/>
<dbReference type="RefSeq" id="WP_160838247.1">
    <property type="nucleotide sequence ID" value="NZ_WMET01000003.1"/>
</dbReference>
<evidence type="ECO:0000313" key="3">
    <source>
        <dbReference type="EMBL" id="MYL20976.1"/>
    </source>
</evidence>
<feature type="domain" description="HTH cro/C1-type" evidence="2">
    <location>
        <begin position="5"/>
        <end position="59"/>
    </location>
</feature>
<dbReference type="PANTHER" id="PTHR46558">
    <property type="entry name" value="TRACRIPTIONAL REGULATORY PROTEIN-RELATED-RELATED"/>
    <property type="match status" value="1"/>
</dbReference>